<sequence length="58" mass="6763">MVFQHLIKPQRGSKLVSFTSRKRNMTQNQLCMVNLPKAKPPRLWCLHAQTQESAHLMC</sequence>
<accession>I3T8J5</accession>
<organism evidence="1">
    <name type="scientific">Medicago truncatula</name>
    <name type="common">Barrel medic</name>
    <name type="synonym">Medicago tribuloides</name>
    <dbReference type="NCBI Taxonomy" id="3880"/>
    <lineage>
        <taxon>Eukaryota</taxon>
        <taxon>Viridiplantae</taxon>
        <taxon>Streptophyta</taxon>
        <taxon>Embryophyta</taxon>
        <taxon>Tracheophyta</taxon>
        <taxon>Spermatophyta</taxon>
        <taxon>Magnoliopsida</taxon>
        <taxon>eudicotyledons</taxon>
        <taxon>Gunneridae</taxon>
        <taxon>Pentapetalae</taxon>
        <taxon>rosids</taxon>
        <taxon>fabids</taxon>
        <taxon>Fabales</taxon>
        <taxon>Fabaceae</taxon>
        <taxon>Papilionoideae</taxon>
        <taxon>50 kb inversion clade</taxon>
        <taxon>NPAAA clade</taxon>
        <taxon>Hologalegina</taxon>
        <taxon>IRL clade</taxon>
        <taxon>Trifolieae</taxon>
        <taxon>Medicago</taxon>
    </lineage>
</organism>
<proteinExistence type="evidence at transcript level"/>
<dbReference type="AlphaFoldDB" id="I3T8J5"/>
<name>I3T8J5_MEDTR</name>
<reference evidence="1" key="1">
    <citation type="submission" date="2012-05" db="EMBL/GenBank/DDBJ databases">
        <authorList>
            <person name="Krishnakumar V."/>
            <person name="Cheung F."/>
            <person name="Xiao Y."/>
            <person name="Chan A."/>
            <person name="Moskal W.A."/>
            <person name="Town C.D."/>
        </authorList>
    </citation>
    <scope>NUCLEOTIDE SEQUENCE</scope>
</reference>
<evidence type="ECO:0000313" key="1">
    <source>
        <dbReference type="EMBL" id="AFK48837.1"/>
    </source>
</evidence>
<protein>
    <submittedName>
        <fullName evidence="1">Uncharacterized protein</fullName>
    </submittedName>
</protein>
<dbReference type="EMBL" id="BT149043">
    <property type="protein sequence ID" value="AFK48837.1"/>
    <property type="molecule type" value="mRNA"/>
</dbReference>